<dbReference type="KEGG" id="tum:CBW65_22765"/>
<protein>
    <recommendedName>
        <fullName evidence="2">Anti-sigma-W factor RsiW</fullName>
    </recommendedName>
</protein>
<dbReference type="RefSeq" id="WP_087458846.1">
    <property type="nucleotide sequence ID" value="NZ_CP021434.1"/>
</dbReference>
<name>A0A1Y0IT94_9BACL</name>
<feature type="domain" description="Putative zinc-finger" evidence="4">
    <location>
        <begin position="5"/>
        <end position="37"/>
    </location>
</feature>
<accession>A0A1Y0IT94</accession>
<keyword evidence="3" id="KW-1133">Transmembrane helix</keyword>
<dbReference type="OrthoDB" id="2380147at2"/>
<sequence>MTHDRYRELIQRELDGDATPQELQLLEAHTASCDDCRRERDDYSKLAAAFGSLPKMMPERSFVTMMEPELPKVLKKQRRLPAYFWPGLTAAAALVLTVGLSDAFGIFTPKTTVSPDAQPDQVVQPFAVHDNPAPSGPADTLIQQQDAAKHTAPQLIQQETVKEKPAVQVAAVSKNDLGKVKDQTGVVVEQQKVDAATPPSEAARGGVVVVTVDSKPTDVTVDGDNVTVTVAPDEESPDDTSNVSIWGIAGIEEGESGEKTITFTDKDGNVINTTHVTLGPDSGAIPSDSALNRSIANTYKADPEQNAWAKDPYQVVYRHLTDLGFSAEAMVSQSNELSIVTVMQGDATYRVRLIESRQGEWHPVQISRLIHPHTTSKIGQKVIAYFAAQKASGAIFGFGDIYLNERTANKISVSVAVEQQGSDGVINVSEMDYEFQVEQTATGEVRLGDLITVHEE</sequence>
<evidence type="ECO:0000256" key="1">
    <source>
        <dbReference type="ARBA" id="ARBA00024353"/>
    </source>
</evidence>
<dbReference type="InterPro" id="IPR041916">
    <property type="entry name" value="Anti_sigma_zinc_sf"/>
</dbReference>
<dbReference type="AlphaFoldDB" id="A0A1Y0IT94"/>
<keyword evidence="3" id="KW-0472">Membrane</keyword>
<evidence type="ECO:0000259" key="4">
    <source>
        <dbReference type="Pfam" id="PF13490"/>
    </source>
</evidence>
<proteinExistence type="inferred from homology"/>
<evidence type="ECO:0000313" key="5">
    <source>
        <dbReference type="EMBL" id="ARU63510.1"/>
    </source>
</evidence>
<evidence type="ECO:0000256" key="2">
    <source>
        <dbReference type="ARBA" id="ARBA00024438"/>
    </source>
</evidence>
<organism evidence="5 6">
    <name type="scientific">Tumebacillus avium</name>
    <dbReference type="NCBI Taxonomy" id="1903704"/>
    <lineage>
        <taxon>Bacteria</taxon>
        <taxon>Bacillati</taxon>
        <taxon>Bacillota</taxon>
        <taxon>Bacilli</taxon>
        <taxon>Bacillales</taxon>
        <taxon>Alicyclobacillaceae</taxon>
        <taxon>Tumebacillus</taxon>
    </lineage>
</organism>
<feature type="transmembrane region" description="Helical" evidence="3">
    <location>
        <begin position="82"/>
        <end position="107"/>
    </location>
</feature>
<dbReference type="Proteomes" id="UP000195437">
    <property type="component" value="Chromosome"/>
</dbReference>
<dbReference type="InterPro" id="IPR027383">
    <property type="entry name" value="Znf_put"/>
</dbReference>
<dbReference type="EMBL" id="CP021434">
    <property type="protein sequence ID" value="ARU63510.1"/>
    <property type="molecule type" value="Genomic_DNA"/>
</dbReference>
<keyword evidence="3" id="KW-0812">Transmembrane</keyword>
<evidence type="ECO:0000313" key="6">
    <source>
        <dbReference type="Proteomes" id="UP000195437"/>
    </source>
</evidence>
<comment type="similarity">
    <text evidence="1">Belongs to the zinc-associated anti-sigma factor (ZAS) superfamily. Anti-sigma-W factor family.</text>
</comment>
<dbReference type="Gene3D" id="1.10.10.1320">
    <property type="entry name" value="Anti-sigma factor, zinc-finger domain"/>
    <property type="match status" value="1"/>
</dbReference>
<evidence type="ECO:0000256" key="3">
    <source>
        <dbReference type="SAM" id="Phobius"/>
    </source>
</evidence>
<dbReference type="Pfam" id="PF13490">
    <property type="entry name" value="zf-HC2"/>
    <property type="match status" value="1"/>
</dbReference>
<keyword evidence="6" id="KW-1185">Reference proteome</keyword>
<reference evidence="6" key="1">
    <citation type="submission" date="2017-05" db="EMBL/GenBank/DDBJ databases">
        <authorList>
            <person name="Sung H."/>
        </authorList>
    </citation>
    <scope>NUCLEOTIDE SEQUENCE [LARGE SCALE GENOMIC DNA]</scope>
    <source>
        <strain evidence="6">AR23208</strain>
    </source>
</reference>
<gene>
    <name evidence="5" type="ORF">CBW65_22765</name>
</gene>